<gene>
    <name evidence="1" type="ORF">HMPREF3195_00156</name>
</gene>
<dbReference type="RefSeq" id="WP_061101573.1">
    <property type="nucleotide sequence ID" value="NZ_KQ961784.1"/>
</dbReference>
<dbReference type="EMBL" id="LSQZ01000004">
    <property type="protein sequence ID" value="KXI14635.1"/>
    <property type="molecule type" value="Genomic_DNA"/>
</dbReference>
<accession>A0A135YZ17</accession>
<evidence type="ECO:0000313" key="1">
    <source>
        <dbReference type="EMBL" id="KXI14635.1"/>
    </source>
</evidence>
<dbReference type="PATRIC" id="fig|1261.5.peg.159"/>
<organism evidence="1 2">
    <name type="scientific">Peptostreptococcus anaerobius</name>
    <dbReference type="NCBI Taxonomy" id="1261"/>
    <lineage>
        <taxon>Bacteria</taxon>
        <taxon>Bacillati</taxon>
        <taxon>Bacillota</taxon>
        <taxon>Clostridia</taxon>
        <taxon>Peptostreptococcales</taxon>
        <taxon>Peptostreptococcaceae</taxon>
        <taxon>Peptostreptococcus</taxon>
    </lineage>
</organism>
<comment type="caution">
    <text evidence="1">The sequence shown here is derived from an EMBL/GenBank/DDBJ whole genome shotgun (WGS) entry which is preliminary data.</text>
</comment>
<sequence length="221" mass="26237">MAYFHGNLKYHEDKIEKRELSKNDIEFLKALQKERNTQDNCGTADVRTWVIKDRDDKLGNEDRFDYVALYEPYNCRALDTDDIYNELMGYVDISNDLEVENIVYNADESRLIFDYDGYKSAEVYMTDDGNDSIYVNEDALEFIQQYLYSEEVIVCYMQINWKREFCFLTQKAAENYLKRKGHNHSKDAHTYCICTYEDPELAKLMEILERVDWDKVGATNE</sequence>
<dbReference type="Proteomes" id="UP000070326">
    <property type="component" value="Unassembled WGS sequence"/>
</dbReference>
<protein>
    <submittedName>
        <fullName evidence="1">Uncharacterized protein</fullName>
    </submittedName>
</protein>
<reference evidence="1 2" key="1">
    <citation type="submission" date="2016-02" db="EMBL/GenBank/DDBJ databases">
        <authorList>
            <person name="Wen L."/>
            <person name="He K."/>
            <person name="Yang H."/>
        </authorList>
    </citation>
    <scope>NUCLEOTIDE SEQUENCE [LARGE SCALE GENOMIC DNA]</scope>
    <source>
        <strain evidence="1 2">MJR8628A</strain>
    </source>
</reference>
<dbReference type="STRING" id="1261.HMPREF3195_00156"/>
<name>A0A135YZ17_9FIRM</name>
<dbReference type="AlphaFoldDB" id="A0A135YZ17"/>
<proteinExistence type="predicted"/>
<evidence type="ECO:0000313" key="2">
    <source>
        <dbReference type="Proteomes" id="UP000070326"/>
    </source>
</evidence>